<dbReference type="GO" id="GO:0042908">
    <property type="term" value="P:xenobiotic transport"/>
    <property type="evidence" value="ECO:0007669"/>
    <property type="project" value="UniProtKB-ARBA"/>
</dbReference>
<dbReference type="InterPro" id="IPR036259">
    <property type="entry name" value="MFS_trans_sf"/>
</dbReference>
<dbReference type="SUPFAM" id="SSF103473">
    <property type="entry name" value="MFS general substrate transporter"/>
    <property type="match status" value="1"/>
</dbReference>
<feature type="transmembrane region" description="Helical" evidence="5">
    <location>
        <begin position="330"/>
        <end position="349"/>
    </location>
</feature>
<reference evidence="8" key="1">
    <citation type="journal article" date="2012" name="Science">
        <title>The Paleozoic origin of enzymatic lignin decomposition reconstructed from 31 fungal genomes.</title>
        <authorList>
            <person name="Floudas D."/>
            <person name="Binder M."/>
            <person name="Riley R."/>
            <person name="Barry K."/>
            <person name="Blanchette R.A."/>
            <person name="Henrissat B."/>
            <person name="Martinez A.T."/>
            <person name="Otillar R."/>
            <person name="Spatafora J.W."/>
            <person name="Yadav J.S."/>
            <person name="Aerts A."/>
            <person name="Benoit I."/>
            <person name="Boyd A."/>
            <person name="Carlson A."/>
            <person name="Copeland A."/>
            <person name="Coutinho P.M."/>
            <person name="de Vries R.P."/>
            <person name="Ferreira P."/>
            <person name="Findley K."/>
            <person name="Foster B."/>
            <person name="Gaskell J."/>
            <person name="Glotzer D."/>
            <person name="Gorecki P."/>
            <person name="Heitman J."/>
            <person name="Hesse C."/>
            <person name="Hori C."/>
            <person name="Igarashi K."/>
            <person name="Jurgens J.A."/>
            <person name="Kallen N."/>
            <person name="Kersten P."/>
            <person name="Kohler A."/>
            <person name="Kuees U."/>
            <person name="Kumar T.K.A."/>
            <person name="Kuo A."/>
            <person name="LaButti K."/>
            <person name="Larrondo L.F."/>
            <person name="Lindquist E."/>
            <person name="Ling A."/>
            <person name="Lombard V."/>
            <person name="Lucas S."/>
            <person name="Lundell T."/>
            <person name="Martin R."/>
            <person name="McLaughlin D.J."/>
            <person name="Morgenstern I."/>
            <person name="Morin E."/>
            <person name="Murat C."/>
            <person name="Nagy L.G."/>
            <person name="Nolan M."/>
            <person name="Ohm R.A."/>
            <person name="Patyshakuliyeva A."/>
            <person name="Rokas A."/>
            <person name="Ruiz-Duenas F.J."/>
            <person name="Sabat G."/>
            <person name="Salamov A."/>
            <person name="Samejima M."/>
            <person name="Schmutz J."/>
            <person name="Slot J.C."/>
            <person name="St John F."/>
            <person name="Stenlid J."/>
            <person name="Sun H."/>
            <person name="Sun S."/>
            <person name="Syed K."/>
            <person name="Tsang A."/>
            <person name="Wiebenga A."/>
            <person name="Young D."/>
            <person name="Pisabarro A."/>
            <person name="Eastwood D.C."/>
            <person name="Martin F."/>
            <person name="Cullen D."/>
            <person name="Grigoriev I.V."/>
            <person name="Hibbett D.S."/>
        </authorList>
    </citation>
    <scope>NUCLEOTIDE SEQUENCE [LARGE SCALE GENOMIC DNA]</scope>
    <source>
        <strain evidence="8">RWD-64-598 SS2</strain>
    </source>
</reference>
<dbReference type="EMBL" id="JH711581">
    <property type="protein sequence ID" value="EIW78998.1"/>
    <property type="molecule type" value="Genomic_DNA"/>
</dbReference>
<dbReference type="OMA" id="AWISDEV"/>
<dbReference type="RefSeq" id="XP_007770736.1">
    <property type="nucleotide sequence ID" value="XM_007772546.1"/>
</dbReference>
<keyword evidence="2 5" id="KW-0812">Transmembrane</keyword>
<comment type="caution">
    <text evidence="7">The sequence shown here is derived from an EMBL/GenBank/DDBJ whole genome shotgun (WGS) entry which is preliminary data.</text>
</comment>
<dbReference type="InterPro" id="IPR005829">
    <property type="entry name" value="Sugar_transporter_CS"/>
</dbReference>
<keyword evidence="8" id="KW-1185">Reference proteome</keyword>
<dbReference type="PROSITE" id="PS00216">
    <property type="entry name" value="SUGAR_TRANSPORT_1"/>
    <property type="match status" value="1"/>
</dbReference>
<keyword evidence="4 5" id="KW-0472">Membrane</keyword>
<evidence type="ECO:0000313" key="7">
    <source>
        <dbReference type="EMBL" id="EIW78998.1"/>
    </source>
</evidence>
<dbReference type="PROSITE" id="PS50850">
    <property type="entry name" value="MFS"/>
    <property type="match status" value="1"/>
</dbReference>
<dbReference type="CDD" id="cd17323">
    <property type="entry name" value="MFS_Tpo1_MDR_like"/>
    <property type="match status" value="1"/>
</dbReference>
<evidence type="ECO:0000256" key="2">
    <source>
        <dbReference type="ARBA" id="ARBA00022692"/>
    </source>
</evidence>
<feature type="transmembrane region" description="Helical" evidence="5">
    <location>
        <begin position="431"/>
        <end position="448"/>
    </location>
</feature>
<evidence type="ECO:0000259" key="6">
    <source>
        <dbReference type="PROSITE" id="PS50850"/>
    </source>
</evidence>
<feature type="transmembrane region" description="Helical" evidence="5">
    <location>
        <begin position="369"/>
        <end position="388"/>
    </location>
</feature>
<dbReference type="GO" id="GO:0140115">
    <property type="term" value="P:export across plasma membrane"/>
    <property type="evidence" value="ECO:0007669"/>
    <property type="project" value="UniProtKB-ARBA"/>
</dbReference>
<organism evidence="7 8">
    <name type="scientific">Coniophora puteana (strain RWD-64-598)</name>
    <name type="common">Brown rot fungus</name>
    <dbReference type="NCBI Taxonomy" id="741705"/>
    <lineage>
        <taxon>Eukaryota</taxon>
        <taxon>Fungi</taxon>
        <taxon>Dikarya</taxon>
        <taxon>Basidiomycota</taxon>
        <taxon>Agaricomycotina</taxon>
        <taxon>Agaricomycetes</taxon>
        <taxon>Agaricomycetidae</taxon>
        <taxon>Boletales</taxon>
        <taxon>Coniophorineae</taxon>
        <taxon>Coniophoraceae</taxon>
        <taxon>Coniophora</taxon>
    </lineage>
</organism>
<dbReference type="Proteomes" id="UP000053558">
    <property type="component" value="Unassembled WGS sequence"/>
</dbReference>
<feature type="transmembrane region" description="Helical" evidence="5">
    <location>
        <begin position="135"/>
        <end position="158"/>
    </location>
</feature>
<dbReference type="GeneID" id="19203490"/>
<feature type="transmembrane region" description="Helical" evidence="5">
    <location>
        <begin position="196"/>
        <end position="215"/>
    </location>
</feature>
<proteinExistence type="predicted"/>
<dbReference type="InterPro" id="IPR011701">
    <property type="entry name" value="MFS"/>
</dbReference>
<accession>A0A5M3MIC7</accession>
<feature type="transmembrane region" description="Helical" evidence="5">
    <location>
        <begin position="227"/>
        <end position="246"/>
    </location>
</feature>
<evidence type="ECO:0000256" key="5">
    <source>
        <dbReference type="SAM" id="Phobius"/>
    </source>
</evidence>
<evidence type="ECO:0000256" key="1">
    <source>
        <dbReference type="ARBA" id="ARBA00004141"/>
    </source>
</evidence>
<protein>
    <submittedName>
        <fullName evidence="7">MFS general substrate transporter</fullName>
    </submittedName>
</protein>
<gene>
    <name evidence="7" type="ORF">CONPUDRAFT_155683</name>
</gene>
<feature type="transmembrane region" description="Helical" evidence="5">
    <location>
        <begin position="394"/>
        <end position="419"/>
    </location>
</feature>
<feature type="transmembrane region" description="Helical" evidence="5">
    <location>
        <begin position="460"/>
        <end position="482"/>
    </location>
</feature>
<comment type="subcellular location">
    <subcellularLocation>
        <location evidence="1">Membrane</location>
        <topology evidence="1">Multi-pass membrane protein</topology>
    </subcellularLocation>
</comment>
<evidence type="ECO:0000313" key="8">
    <source>
        <dbReference type="Proteomes" id="UP000053558"/>
    </source>
</evidence>
<dbReference type="Pfam" id="PF07690">
    <property type="entry name" value="MFS_1"/>
    <property type="match status" value="1"/>
</dbReference>
<dbReference type="PANTHER" id="PTHR23502:SF134">
    <property type="entry name" value="MAJOR FACILITATOR SUPERFAMILY (MFS) PROFILE DOMAIN-CONTAINING PROTEIN-RELATED"/>
    <property type="match status" value="1"/>
</dbReference>
<feature type="domain" description="Major facilitator superfamily (MFS) profile" evidence="6">
    <location>
        <begin position="69"/>
        <end position="487"/>
    </location>
</feature>
<dbReference type="GO" id="GO:0022857">
    <property type="term" value="F:transmembrane transporter activity"/>
    <property type="evidence" value="ECO:0007669"/>
    <property type="project" value="InterPro"/>
</dbReference>
<dbReference type="InterPro" id="IPR020846">
    <property type="entry name" value="MFS_dom"/>
</dbReference>
<feature type="transmembrane region" description="Helical" evidence="5">
    <location>
        <begin position="164"/>
        <end position="184"/>
    </location>
</feature>
<dbReference type="PANTHER" id="PTHR23502">
    <property type="entry name" value="MAJOR FACILITATOR SUPERFAMILY"/>
    <property type="match status" value="1"/>
</dbReference>
<keyword evidence="3 5" id="KW-1133">Transmembrane helix</keyword>
<evidence type="ECO:0000256" key="3">
    <source>
        <dbReference type="ARBA" id="ARBA00022989"/>
    </source>
</evidence>
<dbReference type="OrthoDB" id="5376138at2759"/>
<sequence>MSDVEKGVSVSPVAGGDAASKELDGANAAVGSISTTHTATAEGDFLIVEFEKNDPRAPANFSYSKKWSITLISVLFTAIVSASSSDYSFGYDSMIPELQCTQMQATLGLSMFTLGFAVIPLVSSPFSEEVGRKPVYLVSATGFVLSQVMIALAPNIAVVIVGRFLNGAFGSTGAILVGGTIADIWEPAQRGLPMSLYSLIALFVTAGGPIFAGWVDMNRHMQWRWIAWLNGIFGGAYVLLALAITTETRASIILARMAKDKRKETGDERYRSRSELETPGFWTLIWISCTRPLYLLFTEPVVFFFSLWIGFASIGSLFSSVYGFSTGESGSVFTALCIGSLLGCSLNYYQETIYRRKYASRGPEARLYVALGAALLFPVGMYIYAWTAFPHVTWVAPCVGLAVFMCATYVIYQTVFIYLADCYGQWSSSALAGQSLFRNIMGMIFPLFTTQMYNNLSYKWANTLFAIIATIMIPIPWVLFFYGSRIRAKSKISQEITADEAKK</sequence>
<name>A0A5M3MIC7_CONPW</name>
<evidence type="ECO:0000256" key="4">
    <source>
        <dbReference type="ARBA" id="ARBA00023136"/>
    </source>
</evidence>
<feature type="transmembrane region" description="Helical" evidence="5">
    <location>
        <begin position="105"/>
        <end position="123"/>
    </location>
</feature>
<dbReference type="FunFam" id="1.20.1250.20:FF:000082">
    <property type="entry name" value="MFS multidrug transporter, putative"/>
    <property type="match status" value="1"/>
</dbReference>
<feature type="transmembrane region" description="Helical" evidence="5">
    <location>
        <begin position="67"/>
        <end position="85"/>
    </location>
</feature>
<dbReference type="GO" id="GO:0005886">
    <property type="term" value="C:plasma membrane"/>
    <property type="evidence" value="ECO:0007669"/>
    <property type="project" value="TreeGrafter"/>
</dbReference>
<dbReference type="AlphaFoldDB" id="A0A5M3MIC7"/>
<dbReference type="Gene3D" id="1.20.1250.20">
    <property type="entry name" value="MFS general substrate transporter like domains"/>
    <property type="match status" value="1"/>
</dbReference>
<dbReference type="KEGG" id="cput:CONPUDRAFT_155683"/>
<feature type="transmembrane region" description="Helical" evidence="5">
    <location>
        <begin position="301"/>
        <end position="324"/>
    </location>
</feature>